<keyword evidence="1" id="KW-0677">Repeat</keyword>
<dbReference type="InterPro" id="IPR019734">
    <property type="entry name" value="TPR_rpt"/>
</dbReference>
<dbReference type="AlphaFoldDB" id="A0ABD3RV00"/>
<dbReference type="Pfam" id="PF00515">
    <property type="entry name" value="TPR_1"/>
    <property type="match status" value="1"/>
</dbReference>
<dbReference type="Proteomes" id="UP001530377">
    <property type="component" value="Unassembled WGS sequence"/>
</dbReference>
<proteinExistence type="predicted"/>
<name>A0ABD3RV00_9STRA</name>
<keyword evidence="6" id="KW-1185">Reference proteome</keyword>
<dbReference type="SMART" id="SM00028">
    <property type="entry name" value="TPR"/>
    <property type="match status" value="3"/>
</dbReference>
<dbReference type="PROSITE" id="PS50293">
    <property type="entry name" value="TPR_REGION"/>
    <property type="match status" value="1"/>
</dbReference>
<dbReference type="SUPFAM" id="SSF48452">
    <property type="entry name" value="TPR-like"/>
    <property type="match status" value="2"/>
</dbReference>
<dbReference type="PANTHER" id="PTHR45641">
    <property type="entry name" value="TETRATRICOPEPTIDE REPEAT PROTEIN (AFU_ORTHOLOGUE AFUA_6G03870)"/>
    <property type="match status" value="1"/>
</dbReference>
<evidence type="ECO:0000256" key="3">
    <source>
        <dbReference type="PROSITE-ProRule" id="PRU00339"/>
    </source>
</evidence>
<dbReference type="PROSITE" id="PS50005">
    <property type="entry name" value="TPR"/>
    <property type="match status" value="1"/>
</dbReference>
<accession>A0ABD3RV00</accession>
<dbReference type="EMBL" id="JALLPB020000180">
    <property type="protein sequence ID" value="KAL3815835.1"/>
    <property type="molecule type" value="Genomic_DNA"/>
</dbReference>
<sequence length="482" mass="53615">MRTPGSGQGSAFQPVSPPKMERRVRMDDSNKLDLICKTSSAKYGNSVHGSPCDKTSATSLQSLETLPSGKERPKKDGTGWLAANAAMKNQITQIKLNIPKAMKAMKIGTPRKGAVDLADLAVATICVVPRHGAGIATGRMPFERVRTSLMLHMIQENQNAPWMAGVGESVTGETSKKGKAQIVAKLNALLRGCIADEGSCFVEKSQETVKLAKNALEFLSGMYREVINDEKDVPSRDGLLLMVVASAYYAIGKFDPALSVLQRAGIELSKKISTSPQYKIYCAKLFNNMGCAYFEMGKYEKAMQTYQRALQLFHNDNDGECNYAAWVAAIVDQASIMNNMAYTLIKFRQYDDASDLVDTSFELQQIMPDDADKTMLISTLSTMAFIYYRTKRYKLSLDTYTACVQLQDKNSMYNESDHVEILKKMADICKKIKDHEKRIYLLRCVVVYQQCYLHDDDDEVWETHSALAESLQAFADAGGTRI</sequence>
<comment type="caution">
    <text evidence="5">The sequence shown here is derived from an EMBL/GenBank/DDBJ whole genome shotgun (WGS) entry which is preliminary data.</text>
</comment>
<evidence type="ECO:0000256" key="2">
    <source>
        <dbReference type="ARBA" id="ARBA00022803"/>
    </source>
</evidence>
<evidence type="ECO:0000256" key="1">
    <source>
        <dbReference type="ARBA" id="ARBA00022737"/>
    </source>
</evidence>
<gene>
    <name evidence="5" type="ORF">ACHAXA_007477</name>
</gene>
<dbReference type="InterPro" id="IPR011990">
    <property type="entry name" value="TPR-like_helical_dom_sf"/>
</dbReference>
<evidence type="ECO:0000256" key="4">
    <source>
        <dbReference type="SAM" id="MobiDB-lite"/>
    </source>
</evidence>
<protein>
    <submittedName>
        <fullName evidence="5">Uncharacterized protein</fullName>
    </submittedName>
</protein>
<feature type="region of interest" description="Disordered" evidence="4">
    <location>
        <begin position="1"/>
        <end position="27"/>
    </location>
</feature>
<organism evidence="5 6">
    <name type="scientific">Cyclostephanos tholiformis</name>
    <dbReference type="NCBI Taxonomy" id="382380"/>
    <lineage>
        <taxon>Eukaryota</taxon>
        <taxon>Sar</taxon>
        <taxon>Stramenopiles</taxon>
        <taxon>Ochrophyta</taxon>
        <taxon>Bacillariophyta</taxon>
        <taxon>Coscinodiscophyceae</taxon>
        <taxon>Thalassiosirophycidae</taxon>
        <taxon>Stephanodiscales</taxon>
        <taxon>Stephanodiscaceae</taxon>
        <taxon>Cyclostephanos</taxon>
    </lineage>
</organism>
<feature type="repeat" description="TPR" evidence="3">
    <location>
        <begin position="283"/>
        <end position="316"/>
    </location>
</feature>
<evidence type="ECO:0000313" key="6">
    <source>
        <dbReference type="Proteomes" id="UP001530377"/>
    </source>
</evidence>
<reference evidence="5 6" key="1">
    <citation type="submission" date="2024-10" db="EMBL/GenBank/DDBJ databases">
        <title>Updated reference genomes for cyclostephanoid diatoms.</title>
        <authorList>
            <person name="Roberts W.R."/>
            <person name="Alverson A.J."/>
        </authorList>
    </citation>
    <scope>NUCLEOTIDE SEQUENCE [LARGE SCALE GENOMIC DNA]</scope>
    <source>
        <strain evidence="5 6">AJA228-03</strain>
    </source>
</reference>
<evidence type="ECO:0000313" key="5">
    <source>
        <dbReference type="EMBL" id="KAL3815835.1"/>
    </source>
</evidence>
<dbReference type="Gene3D" id="1.25.40.10">
    <property type="entry name" value="Tetratricopeptide repeat domain"/>
    <property type="match status" value="2"/>
</dbReference>
<keyword evidence="2 3" id="KW-0802">TPR repeat</keyword>